<dbReference type="CDD" id="cd01837">
    <property type="entry name" value="SGNH_plant_lipase_like"/>
    <property type="match status" value="1"/>
</dbReference>
<evidence type="ECO:0000313" key="8">
    <source>
        <dbReference type="EMBL" id="KAJ4818494.1"/>
    </source>
</evidence>
<gene>
    <name evidence="8" type="ORF">LUZ62_031060</name>
    <name evidence="7" type="ORF">LUZ62_045887</name>
    <name evidence="6" type="ORF">LUZ62_076150</name>
</gene>
<evidence type="ECO:0000313" key="6">
    <source>
        <dbReference type="EMBL" id="KAJ4765775.1"/>
    </source>
</evidence>
<evidence type="ECO:0000256" key="1">
    <source>
        <dbReference type="ARBA" id="ARBA00008668"/>
    </source>
</evidence>
<keyword evidence="9" id="KW-1185">Reference proteome</keyword>
<dbReference type="InterPro" id="IPR001087">
    <property type="entry name" value="GDSL"/>
</dbReference>
<dbReference type="Proteomes" id="UP001140206">
    <property type="component" value="Chromosome 4"/>
</dbReference>
<dbReference type="AlphaFoldDB" id="A0AAV8HLD7"/>
<dbReference type="SUPFAM" id="SSF52266">
    <property type="entry name" value="SGNH hydrolase"/>
    <property type="match status" value="1"/>
</dbReference>
<evidence type="ECO:0000256" key="2">
    <source>
        <dbReference type="ARBA" id="ARBA00022729"/>
    </source>
</evidence>
<dbReference type="PANTHER" id="PTHR22835:SF681">
    <property type="entry name" value="OS01G0216300 PROTEIN"/>
    <property type="match status" value="1"/>
</dbReference>
<proteinExistence type="inferred from homology"/>
<dbReference type="PANTHER" id="PTHR22835">
    <property type="entry name" value="ZINC FINGER FYVE DOMAIN CONTAINING PROTEIN"/>
    <property type="match status" value="1"/>
</dbReference>
<reference evidence="8" key="1">
    <citation type="submission" date="2022-08" db="EMBL/GenBank/DDBJ databases">
        <authorList>
            <person name="Marques A."/>
        </authorList>
    </citation>
    <scope>NUCLEOTIDE SEQUENCE</scope>
    <source>
        <strain evidence="8">RhyPub2mFocal</strain>
        <tissue evidence="8">Leaves</tissue>
    </source>
</reference>
<dbReference type="Proteomes" id="UP001140206">
    <property type="component" value="Chromosome 2"/>
</dbReference>
<evidence type="ECO:0000313" key="7">
    <source>
        <dbReference type="EMBL" id="KAJ4794641.1"/>
    </source>
</evidence>
<dbReference type="Pfam" id="PF00657">
    <property type="entry name" value="Lipase_GDSL"/>
    <property type="match status" value="1"/>
</dbReference>
<protein>
    <submittedName>
        <fullName evidence="8">GDSL esterase/lipase</fullName>
    </submittedName>
</protein>
<sequence length="363" mass="39817">MSAIHLQYLLLLVSFLHHASSNSVPIFNAIYSFGASYEDTGNVAILSQASNQLKLPYGETFFRRPTGRASDGRLVIDRIATYVGLPFIPPSLAHGQDFRKGANFAVSGATALNLAFFQQNNIANQNVQNTSLSVQLEWFENQKPSICNTTCMQFFAKSLFMLGKFGDNDYFYMSLGGKTINFVNSTIPLVVKTIRSAAKRLLRQGVMHLVVTGIRPNGCVPVYLTLFASTNRSDYDSLGCLKVYNKIGIYHNALLCSAVKQLRLEFPHAKISFSEYYEPIIDFVRNPNKYGFTSGTQLRACCGGGGPYNVNLTAGCGQTGVPACPNPSTSISWDGLHLTDAAYNIIADGWWKGPYANPPILAL</sequence>
<evidence type="ECO:0000313" key="9">
    <source>
        <dbReference type="Proteomes" id="UP001140206"/>
    </source>
</evidence>
<dbReference type="Gene3D" id="3.40.50.1110">
    <property type="entry name" value="SGNH hydrolase"/>
    <property type="match status" value="1"/>
</dbReference>
<comment type="caution">
    <text evidence="8">The sequence shown here is derived from an EMBL/GenBank/DDBJ whole genome shotgun (WGS) entry which is preliminary data.</text>
</comment>
<organism evidence="8 9">
    <name type="scientific">Rhynchospora pubera</name>
    <dbReference type="NCBI Taxonomy" id="906938"/>
    <lineage>
        <taxon>Eukaryota</taxon>
        <taxon>Viridiplantae</taxon>
        <taxon>Streptophyta</taxon>
        <taxon>Embryophyta</taxon>
        <taxon>Tracheophyta</taxon>
        <taxon>Spermatophyta</taxon>
        <taxon>Magnoliopsida</taxon>
        <taxon>Liliopsida</taxon>
        <taxon>Poales</taxon>
        <taxon>Cyperaceae</taxon>
        <taxon>Cyperoideae</taxon>
        <taxon>Rhynchosporeae</taxon>
        <taxon>Rhynchospora</taxon>
    </lineage>
</organism>
<dbReference type="EMBL" id="JAMFTS010000004">
    <property type="protein sequence ID" value="KAJ4765775.1"/>
    <property type="molecule type" value="Genomic_DNA"/>
</dbReference>
<feature type="chain" id="PRO_5044716580" evidence="5">
    <location>
        <begin position="22"/>
        <end position="363"/>
    </location>
</feature>
<evidence type="ECO:0000256" key="3">
    <source>
        <dbReference type="ARBA" id="ARBA00022801"/>
    </source>
</evidence>
<dbReference type="Proteomes" id="UP001140206">
    <property type="component" value="Chromosome 1"/>
</dbReference>
<evidence type="ECO:0000256" key="5">
    <source>
        <dbReference type="SAM" id="SignalP"/>
    </source>
</evidence>
<dbReference type="InterPro" id="IPR036514">
    <property type="entry name" value="SGNH_hydro_sf"/>
</dbReference>
<keyword evidence="3" id="KW-0378">Hydrolase</keyword>
<feature type="signal peptide" evidence="5">
    <location>
        <begin position="1"/>
        <end position="21"/>
    </location>
</feature>
<accession>A0AAV8HLD7</accession>
<dbReference type="InterPro" id="IPR035669">
    <property type="entry name" value="SGNH_plant_lipase-like"/>
</dbReference>
<name>A0AAV8HLD7_9POAL</name>
<dbReference type="EMBL" id="JAMFTS010000001">
    <property type="protein sequence ID" value="KAJ4818494.1"/>
    <property type="molecule type" value="Genomic_DNA"/>
</dbReference>
<keyword evidence="2 5" id="KW-0732">Signal</keyword>
<dbReference type="EMBL" id="JAMFTS010000002">
    <property type="protein sequence ID" value="KAJ4794641.1"/>
    <property type="molecule type" value="Genomic_DNA"/>
</dbReference>
<keyword evidence="4" id="KW-0325">Glycoprotein</keyword>
<evidence type="ECO:0000256" key="4">
    <source>
        <dbReference type="ARBA" id="ARBA00023180"/>
    </source>
</evidence>
<dbReference type="GO" id="GO:0016788">
    <property type="term" value="F:hydrolase activity, acting on ester bonds"/>
    <property type="evidence" value="ECO:0007669"/>
    <property type="project" value="InterPro"/>
</dbReference>
<comment type="similarity">
    <text evidence="1">Belongs to the 'GDSL' lipolytic enzyme family.</text>
</comment>